<evidence type="ECO:0000313" key="2">
    <source>
        <dbReference type="EMBL" id="VDK45453.1"/>
    </source>
</evidence>
<reference evidence="2 3" key="1">
    <citation type="submission" date="2018-11" db="EMBL/GenBank/DDBJ databases">
        <authorList>
            <consortium name="Pathogen Informatics"/>
        </authorList>
    </citation>
    <scope>NUCLEOTIDE SEQUENCE [LARGE SCALE GENOMIC DNA]</scope>
</reference>
<protein>
    <submittedName>
        <fullName evidence="2">Uncharacterized protein</fullName>
    </submittedName>
</protein>
<feature type="compositionally biased region" description="Polar residues" evidence="1">
    <location>
        <begin position="1"/>
        <end position="13"/>
    </location>
</feature>
<proteinExistence type="predicted"/>
<evidence type="ECO:0000256" key="1">
    <source>
        <dbReference type="SAM" id="MobiDB-lite"/>
    </source>
</evidence>
<dbReference type="AlphaFoldDB" id="A0A3P6QRU8"/>
<keyword evidence="3" id="KW-1185">Reference proteome</keyword>
<feature type="compositionally biased region" description="Polar residues" evidence="1">
    <location>
        <begin position="54"/>
        <end position="71"/>
    </location>
</feature>
<dbReference type="EMBL" id="UYRU01010408">
    <property type="protein sequence ID" value="VDK45453.1"/>
    <property type="molecule type" value="Genomic_DNA"/>
</dbReference>
<feature type="region of interest" description="Disordered" evidence="1">
    <location>
        <begin position="1"/>
        <end position="94"/>
    </location>
</feature>
<accession>A0A3P6QRU8</accession>
<gene>
    <name evidence="2" type="ORF">DILT_LOCUS1502</name>
</gene>
<sequence length="126" mass="13657">MPANSQFVSQGPQFGTEPGLRTGSEKTSVGSPTSADSQVKSQSETDNFPGLTTAFGSASITDHMPENSQFVPQEPRFGTEPSLRTGNEKTSVVPPISTDVEMDIQVSDSFPTRLYTRTVFCLFYLL</sequence>
<organism evidence="2 3">
    <name type="scientific">Dibothriocephalus latus</name>
    <name type="common">Fish tapeworm</name>
    <name type="synonym">Diphyllobothrium latum</name>
    <dbReference type="NCBI Taxonomy" id="60516"/>
    <lineage>
        <taxon>Eukaryota</taxon>
        <taxon>Metazoa</taxon>
        <taxon>Spiralia</taxon>
        <taxon>Lophotrochozoa</taxon>
        <taxon>Platyhelminthes</taxon>
        <taxon>Cestoda</taxon>
        <taxon>Eucestoda</taxon>
        <taxon>Diphyllobothriidea</taxon>
        <taxon>Diphyllobothriidae</taxon>
        <taxon>Dibothriocephalus</taxon>
    </lineage>
</organism>
<evidence type="ECO:0000313" key="3">
    <source>
        <dbReference type="Proteomes" id="UP000281553"/>
    </source>
</evidence>
<name>A0A3P6QRU8_DIBLA</name>
<feature type="compositionally biased region" description="Polar residues" evidence="1">
    <location>
        <begin position="25"/>
        <end position="46"/>
    </location>
</feature>
<dbReference type="Proteomes" id="UP000281553">
    <property type="component" value="Unassembled WGS sequence"/>
</dbReference>